<dbReference type="AlphaFoldDB" id="A0A6P6SBT1"/>
<dbReference type="FunFam" id="1.25.10.10:FF:000353">
    <property type="entry name" value="Serine/threonine-protein phosphatase 2A 56 kDa regulatory subunit"/>
    <property type="match status" value="1"/>
</dbReference>
<evidence type="ECO:0000313" key="3">
    <source>
        <dbReference type="RefSeq" id="XP_027063580.1"/>
    </source>
</evidence>
<reference evidence="1" key="1">
    <citation type="journal article" date="2025" name="Foods">
        <title>Unveiling the Microbial Signatures of Arabica Coffee Cherries: Insights into Ripeness Specific Diversity, Functional Traits, and Implications for Quality and Safety.</title>
        <authorList>
            <consortium name="RefSeq"/>
            <person name="Tenea G.N."/>
            <person name="Cifuentes V."/>
            <person name="Reyes P."/>
            <person name="Cevallos-Vallejos M."/>
        </authorList>
    </citation>
    <scope>NUCLEOTIDE SEQUENCE [LARGE SCALE GENOMIC DNA]</scope>
</reference>
<accession>A0A6P6SBT1</accession>
<gene>
    <name evidence="2 3" type="primary">LOC113689961</name>
</gene>
<organism evidence="1 3">
    <name type="scientific">Coffea arabica</name>
    <name type="common">Arabian coffee</name>
    <dbReference type="NCBI Taxonomy" id="13443"/>
    <lineage>
        <taxon>Eukaryota</taxon>
        <taxon>Viridiplantae</taxon>
        <taxon>Streptophyta</taxon>
        <taxon>Embryophyta</taxon>
        <taxon>Tracheophyta</taxon>
        <taxon>Spermatophyta</taxon>
        <taxon>Magnoliopsida</taxon>
        <taxon>eudicotyledons</taxon>
        <taxon>Gunneridae</taxon>
        <taxon>Pentapetalae</taxon>
        <taxon>asterids</taxon>
        <taxon>lamiids</taxon>
        <taxon>Gentianales</taxon>
        <taxon>Rubiaceae</taxon>
        <taxon>Ixoroideae</taxon>
        <taxon>Gardenieae complex</taxon>
        <taxon>Bertiereae - Coffeeae clade</taxon>
        <taxon>Coffeeae</taxon>
        <taxon>Coffea</taxon>
    </lineage>
</organism>
<protein>
    <submittedName>
        <fullName evidence="2 3">Serine/threonine protein phosphatase 2A 59 kDa regulatory subunit B' gamma isoform-like</fullName>
    </submittedName>
</protein>
<dbReference type="Pfam" id="PF01603">
    <property type="entry name" value="B56"/>
    <property type="match status" value="1"/>
</dbReference>
<dbReference type="InterPro" id="IPR002554">
    <property type="entry name" value="PP2A_B56"/>
</dbReference>
<proteinExistence type="predicted"/>
<dbReference type="RefSeq" id="XP_027063579.1">
    <property type="nucleotide sequence ID" value="XM_027207778.1"/>
</dbReference>
<name>A0A6P6SBT1_COFAR</name>
<dbReference type="OrthoDB" id="10264446at2759"/>
<dbReference type="SUPFAM" id="SSF48371">
    <property type="entry name" value="ARM repeat"/>
    <property type="match status" value="1"/>
</dbReference>
<dbReference type="Gene3D" id="1.25.10.10">
    <property type="entry name" value="Leucine-rich Repeat Variant"/>
    <property type="match status" value="1"/>
</dbReference>
<dbReference type="GeneID" id="113689961"/>
<evidence type="ECO:0000313" key="1">
    <source>
        <dbReference type="Proteomes" id="UP001652660"/>
    </source>
</evidence>
<dbReference type="PANTHER" id="PTHR10257:SF119">
    <property type="entry name" value="SERINE_THREONINE PROTEIN PHOSPHATASE 2A 59 KDA REGULATORY SUBUNIT B' ZETA ISOFORM"/>
    <property type="match status" value="1"/>
</dbReference>
<dbReference type="PANTHER" id="PTHR10257">
    <property type="entry name" value="SERINE/THREONINE PROTEIN PHOSPHATASE 2A PP2A REGULATORY SUBUNIT B"/>
    <property type="match status" value="1"/>
</dbReference>
<sequence>MMKKIIGKFFKKSSSNKDKDSNKNKDGEHFNGFSSVKSDFGMNVNNSYNSVGKSSSVMRSGGFYGLNPCSYSHGNADLMNLKKFGSKMGTKVGPVGRLDSDSLPRFGEVPSSEKVGLFIKKLNLCCVVLDFNDPMKDLKEKDIKKQTLVELVEFVTIANLRFDEVIMQEVFKMVSANLFRTLPVSCQDMKRLPVNIYDMEEDEPIVDPSWPHLQIVYEFLLRLLSSSEMDPKVAKRYIDHSFALRLLELFDSEDKREREYLKNILHRIYVKFVMHRPFIRKAIDNILYQFIFETEKHNGIAELLEILGSIINGFDFPLKEEHKLFLVHVLIPLHKPKCLSMYHQQLSHCIMQFLEKDFKLVDTVIRGLLKYWPITNSVKEVMFLGELEAALEATHNTEFQRFMVPLFHQIARCVNSSHFQVAERALLLWNNDHVRNLIIQNRLVIMPIILPYLERNSHIHWYQSVHNLTFKVKKMFFDADKEFYEECMVRVQEDEFKAAVAREKQAFTWKQLEDLAMSKAAREDAVNVSRIASSPVTAASTI</sequence>
<dbReference type="InterPro" id="IPR016024">
    <property type="entry name" value="ARM-type_fold"/>
</dbReference>
<dbReference type="InterPro" id="IPR011989">
    <property type="entry name" value="ARM-like"/>
</dbReference>
<keyword evidence="1" id="KW-1185">Reference proteome</keyword>
<reference evidence="2 3" key="2">
    <citation type="submission" date="2025-04" db="UniProtKB">
        <authorList>
            <consortium name="RefSeq"/>
        </authorList>
    </citation>
    <scope>IDENTIFICATION</scope>
    <source>
        <tissue evidence="2 3">Leaves</tissue>
    </source>
</reference>
<dbReference type="GO" id="GO:0000159">
    <property type="term" value="C:protein phosphatase type 2A complex"/>
    <property type="evidence" value="ECO:0007669"/>
    <property type="project" value="UniProtKB-UniRule"/>
</dbReference>
<dbReference type="GO" id="GO:0007165">
    <property type="term" value="P:signal transduction"/>
    <property type="evidence" value="ECO:0007669"/>
    <property type="project" value="InterPro"/>
</dbReference>
<dbReference type="Proteomes" id="UP001652660">
    <property type="component" value="Chromosome 5e"/>
</dbReference>
<dbReference type="RefSeq" id="XP_027063580.1">
    <property type="nucleotide sequence ID" value="XM_027207779.1"/>
</dbReference>
<evidence type="ECO:0000313" key="2">
    <source>
        <dbReference type="RefSeq" id="XP_027063579.1"/>
    </source>
</evidence>
<dbReference type="GO" id="GO:0019888">
    <property type="term" value="F:protein phosphatase regulator activity"/>
    <property type="evidence" value="ECO:0007669"/>
    <property type="project" value="UniProtKB-UniRule"/>
</dbReference>